<comment type="cofactor">
    <cofactor evidence="1 11">
        <name>Mg(2+)</name>
        <dbReference type="ChEBI" id="CHEBI:18420"/>
    </cofactor>
</comment>
<dbReference type="GO" id="GO:0006777">
    <property type="term" value="P:Mo-molybdopterin cofactor biosynthetic process"/>
    <property type="evidence" value="ECO:0007669"/>
    <property type="project" value="UniProtKB-UniRule"/>
</dbReference>
<dbReference type="InterPro" id="IPR036135">
    <property type="entry name" value="MoeA_linker/N_sf"/>
</dbReference>
<dbReference type="InterPro" id="IPR005110">
    <property type="entry name" value="MoeA_linker/N"/>
</dbReference>
<keyword evidence="9 11" id="KW-0501">Molybdenum cofactor biosynthesis</keyword>
<keyword evidence="7 11" id="KW-0479">Metal-binding</keyword>
<evidence type="ECO:0000256" key="3">
    <source>
        <dbReference type="ARBA" id="ARBA00005046"/>
    </source>
</evidence>
<dbReference type="PANTHER" id="PTHR10192">
    <property type="entry name" value="MOLYBDOPTERIN BIOSYNTHESIS PROTEIN"/>
    <property type="match status" value="1"/>
</dbReference>
<accession>W5YK63</accession>
<dbReference type="EMBL" id="CP007151">
    <property type="protein sequence ID" value="AHI29445.1"/>
    <property type="molecule type" value="Genomic_DNA"/>
</dbReference>
<dbReference type="Pfam" id="PF03453">
    <property type="entry name" value="MoeA_N"/>
    <property type="match status" value="1"/>
</dbReference>
<evidence type="ECO:0000313" key="13">
    <source>
        <dbReference type="EMBL" id="AHI29445.1"/>
    </source>
</evidence>
<dbReference type="HOGENOM" id="CLU_010186_7_0_6"/>
<dbReference type="SUPFAM" id="SSF63867">
    <property type="entry name" value="MoeA C-terminal domain-like"/>
    <property type="match status" value="1"/>
</dbReference>
<dbReference type="PANTHER" id="PTHR10192:SF5">
    <property type="entry name" value="GEPHYRIN"/>
    <property type="match status" value="1"/>
</dbReference>
<organism evidence="13 14">
    <name type="scientific">Marinobacter similis</name>
    <dbReference type="NCBI Taxonomy" id="1420916"/>
    <lineage>
        <taxon>Bacteria</taxon>
        <taxon>Pseudomonadati</taxon>
        <taxon>Pseudomonadota</taxon>
        <taxon>Gammaproteobacteria</taxon>
        <taxon>Pseudomonadales</taxon>
        <taxon>Marinobacteraceae</taxon>
        <taxon>Marinobacter</taxon>
    </lineage>
</organism>
<comment type="pathway">
    <text evidence="3 11">Cofactor biosynthesis; molybdopterin biosynthesis.</text>
</comment>
<dbReference type="OrthoDB" id="9804758at2"/>
<evidence type="ECO:0000256" key="5">
    <source>
        <dbReference type="ARBA" id="ARBA00022505"/>
    </source>
</evidence>
<comment type="similarity">
    <text evidence="4 11">Belongs to the MoeA family.</text>
</comment>
<evidence type="ECO:0000256" key="4">
    <source>
        <dbReference type="ARBA" id="ARBA00010763"/>
    </source>
</evidence>
<dbReference type="SMART" id="SM00852">
    <property type="entry name" value="MoCF_biosynth"/>
    <property type="match status" value="1"/>
</dbReference>
<keyword evidence="6 11" id="KW-0808">Transferase</keyword>
<dbReference type="GO" id="GO:0005829">
    <property type="term" value="C:cytosol"/>
    <property type="evidence" value="ECO:0007669"/>
    <property type="project" value="TreeGrafter"/>
</dbReference>
<dbReference type="FunFam" id="3.40.980.10:FF:000004">
    <property type="entry name" value="Molybdopterin molybdenumtransferase"/>
    <property type="match status" value="1"/>
</dbReference>
<dbReference type="InterPro" id="IPR008284">
    <property type="entry name" value="MoCF_biosynth_CS"/>
</dbReference>
<evidence type="ECO:0000256" key="11">
    <source>
        <dbReference type="RuleBase" id="RU365090"/>
    </source>
</evidence>
<dbReference type="Gene3D" id="2.170.190.11">
    <property type="entry name" value="Molybdopterin biosynthesis moea protein, domain 3"/>
    <property type="match status" value="1"/>
</dbReference>
<keyword evidence="8 11" id="KW-0460">Magnesium</keyword>
<dbReference type="InterPro" id="IPR005111">
    <property type="entry name" value="MoeA_C_domain_IV"/>
</dbReference>
<protein>
    <recommendedName>
        <fullName evidence="11">Molybdopterin molybdenumtransferase</fullName>
        <ecNumber evidence="11">2.10.1.1</ecNumber>
    </recommendedName>
</protein>
<dbReference type="AlphaFoldDB" id="W5YK63"/>
<dbReference type="Gene3D" id="3.90.105.10">
    <property type="entry name" value="Molybdopterin biosynthesis moea protein, domain 2"/>
    <property type="match status" value="1"/>
</dbReference>
<dbReference type="Pfam" id="PF03454">
    <property type="entry name" value="MoeA_C"/>
    <property type="match status" value="1"/>
</dbReference>
<feature type="domain" description="MoaB/Mog" evidence="12">
    <location>
        <begin position="195"/>
        <end position="332"/>
    </location>
</feature>
<comment type="catalytic activity">
    <reaction evidence="10">
        <text>adenylyl-molybdopterin + molybdate = Mo-molybdopterin + AMP + H(+)</text>
        <dbReference type="Rhea" id="RHEA:35047"/>
        <dbReference type="ChEBI" id="CHEBI:15378"/>
        <dbReference type="ChEBI" id="CHEBI:36264"/>
        <dbReference type="ChEBI" id="CHEBI:62727"/>
        <dbReference type="ChEBI" id="CHEBI:71302"/>
        <dbReference type="ChEBI" id="CHEBI:456215"/>
        <dbReference type="EC" id="2.10.1.1"/>
    </reaction>
</comment>
<gene>
    <name evidence="13" type="ORF">AU14_15260</name>
</gene>
<proteinExistence type="inferred from homology"/>
<evidence type="ECO:0000256" key="2">
    <source>
        <dbReference type="ARBA" id="ARBA00002901"/>
    </source>
</evidence>
<evidence type="ECO:0000259" key="12">
    <source>
        <dbReference type="SMART" id="SM00852"/>
    </source>
</evidence>
<evidence type="ECO:0000256" key="10">
    <source>
        <dbReference type="ARBA" id="ARBA00047317"/>
    </source>
</evidence>
<dbReference type="NCBIfam" id="NF045515">
    <property type="entry name" value="Glp_gephyrin"/>
    <property type="match status" value="1"/>
</dbReference>
<evidence type="ECO:0000313" key="14">
    <source>
        <dbReference type="Proteomes" id="UP000061489"/>
    </source>
</evidence>
<evidence type="ECO:0000256" key="7">
    <source>
        <dbReference type="ARBA" id="ARBA00022723"/>
    </source>
</evidence>
<dbReference type="Gene3D" id="2.40.340.10">
    <property type="entry name" value="MoeA, C-terminal, domain IV"/>
    <property type="match status" value="1"/>
</dbReference>
<dbReference type="Gene3D" id="3.40.980.10">
    <property type="entry name" value="MoaB/Mog-like domain"/>
    <property type="match status" value="1"/>
</dbReference>
<sequence>MSECICDIERPRQASEKVKQLMSVEDAKSALADMARILVGRQQVLLAHCQGRILARDLYAAQTVPPHDNSAMDGYGLSLEDLPENRVLSVAQRVPAGVFPAAHEKRTAVRIFTGAPIPAGVDTVIPQEQVNLLADGRIELQVVPKLGQNIRRAGEDIQAGTLLLAAGTRLEAAEIGLLASQGIPKVETFVPLRVAVVTTGDELAKPGQPLGPGQIYDINSFALRGALERLGCQVTQIGLVADTLSATREALAQAAESHDLVITTGGVSVGDEDHVRAAVEVLGSLHLWGIAIKPGKPFAFGRIGQTPFLGLPGNPAAALVTFEVLAADFVRQLMGGRNRQVQPLHVPAGFSRARTNPRQEYLRVVLRNGEGSLKADLAGSQSSGVLSVASRADGYLIIPPHQPITEGLDYGFVHRDQFYY</sequence>
<dbReference type="Pfam" id="PF00994">
    <property type="entry name" value="MoCF_biosynth"/>
    <property type="match status" value="1"/>
</dbReference>
<dbReference type="Proteomes" id="UP000061489">
    <property type="component" value="Chromosome"/>
</dbReference>
<keyword evidence="14" id="KW-1185">Reference proteome</keyword>
<dbReference type="SUPFAM" id="SSF63882">
    <property type="entry name" value="MoeA N-terminal region -like"/>
    <property type="match status" value="1"/>
</dbReference>
<dbReference type="CDD" id="cd00887">
    <property type="entry name" value="MoeA"/>
    <property type="match status" value="1"/>
</dbReference>
<evidence type="ECO:0000256" key="6">
    <source>
        <dbReference type="ARBA" id="ARBA00022679"/>
    </source>
</evidence>
<dbReference type="InterPro" id="IPR001453">
    <property type="entry name" value="MoaB/Mog_dom"/>
</dbReference>
<dbReference type="InterPro" id="IPR036425">
    <property type="entry name" value="MoaB/Mog-like_dom_sf"/>
</dbReference>
<dbReference type="KEGG" id="msx:AU14_15260"/>
<keyword evidence="5 11" id="KW-0500">Molybdenum</keyword>
<dbReference type="PROSITE" id="PS01079">
    <property type="entry name" value="MOCF_BIOSYNTHESIS_2"/>
    <property type="match status" value="1"/>
</dbReference>
<dbReference type="GO" id="GO:0061599">
    <property type="term" value="F:molybdopterin molybdotransferase activity"/>
    <property type="evidence" value="ECO:0007669"/>
    <property type="project" value="UniProtKB-UniRule"/>
</dbReference>
<comment type="function">
    <text evidence="2 11">Catalyzes the insertion of molybdate into adenylated molybdopterin with the concomitant release of AMP.</text>
</comment>
<name>W5YK63_9GAMM</name>
<dbReference type="InterPro" id="IPR038987">
    <property type="entry name" value="MoeA-like"/>
</dbReference>
<dbReference type="UniPathway" id="UPA00344"/>
<dbReference type="NCBIfam" id="TIGR00177">
    <property type="entry name" value="molyb_syn"/>
    <property type="match status" value="1"/>
</dbReference>
<dbReference type="RefSeq" id="WP_052472070.1">
    <property type="nucleotide sequence ID" value="NZ_CP007151.1"/>
</dbReference>
<dbReference type="SUPFAM" id="SSF53218">
    <property type="entry name" value="Molybdenum cofactor biosynthesis proteins"/>
    <property type="match status" value="1"/>
</dbReference>
<dbReference type="EC" id="2.10.1.1" evidence="11"/>
<dbReference type="GO" id="GO:0046872">
    <property type="term" value="F:metal ion binding"/>
    <property type="evidence" value="ECO:0007669"/>
    <property type="project" value="UniProtKB-UniRule"/>
</dbReference>
<dbReference type="InterPro" id="IPR036688">
    <property type="entry name" value="MoeA_C_domain_IV_sf"/>
</dbReference>
<evidence type="ECO:0000256" key="1">
    <source>
        <dbReference type="ARBA" id="ARBA00001946"/>
    </source>
</evidence>
<dbReference type="STRING" id="1420916.AU14_15260"/>
<evidence type="ECO:0000256" key="9">
    <source>
        <dbReference type="ARBA" id="ARBA00023150"/>
    </source>
</evidence>
<reference evidence="13 14" key="1">
    <citation type="journal article" date="2014" name="Genome Announc.">
        <title>Draft Genome Sequences of Marinobacter similis A3d10T and Marinobacter salarius R9SW1T.</title>
        <authorList>
            <person name="Ivanova E.P."/>
            <person name="Ng H.J."/>
            <person name="Webb H.K."/>
            <person name="Feng G."/>
            <person name="Oshima K."/>
            <person name="Hattori M."/>
            <person name="Ohkuma M."/>
            <person name="Sergeev A.F."/>
            <person name="Mikhailov V.V."/>
            <person name="Crawford R.J."/>
            <person name="Sawabe T."/>
        </authorList>
    </citation>
    <scope>NUCLEOTIDE SEQUENCE [LARGE SCALE GENOMIC DNA]</scope>
    <source>
        <strain evidence="13 14">A3d10</strain>
    </source>
</reference>
<evidence type="ECO:0000256" key="8">
    <source>
        <dbReference type="ARBA" id="ARBA00022842"/>
    </source>
</evidence>